<dbReference type="RefSeq" id="WP_046327431.1">
    <property type="nucleotide sequence ID" value="NZ_CP084389.1"/>
</dbReference>
<dbReference type="AlphaFoldDB" id="A0AA47GGE2"/>
<dbReference type="EMBL" id="CP084389">
    <property type="protein sequence ID" value="UZX29165.1"/>
    <property type="molecule type" value="Genomic_DNA"/>
</dbReference>
<reference evidence="1" key="1">
    <citation type="submission" date="2021-09" db="EMBL/GenBank/DDBJ databases">
        <title>Lactobacillus species from Apis mellifera, Switzerland.</title>
        <authorList>
            <person name="Pfister J."/>
            <person name="Brown A."/>
            <person name="Neumann P."/>
            <person name="Collaud A."/>
            <person name="Retschnig G."/>
            <person name="Perreten V."/>
        </authorList>
    </citation>
    <scope>NUCLEOTIDE SEQUENCE</scope>
    <source>
        <strain evidence="1">IBH002</strain>
    </source>
</reference>
<proteinExistence type="predicted"/>
<organism evidence="1 2">
    <name type="scientific">Lactobacillus helsingborgensis</name>
    <dbReference type="NCBI Taxonomy" id="1218494"/>
    <lineage>
        <taxon>Bacteria</taxon>
        <taxon>Bacillati</taxon>
        <taxon>Bacillota</taxon>
        <taxon>Bacilli</taxon>
        <taxon>Lactobacillales</taxon>
        <taxon>Lactobacillaceae</taxon>
        <taxon>Lactobacillus</taxon>
    </lineage>
</organism>
<name>A0AA47GGE2_9LACO</name>
<keyword evidence="2" id="KW-1185">Reference proteome</keyword>
<protein>
    <submittedName>
        <fullName evidence="1">Uncharacterized protein</fullName>
    </submittedName>
</protein>
<dbReference type="Proteomes" id="UP001164557">
    <property type="component" value="Chromosome"/>
</dbReference>
<gene>
    <name evidence="1" type="ORF">LDX53_06180</name>
</gene>
<sequence length="65" mass="7182">MSETQLLEKLDSIKRDDVKLDKVSLVIRFEGNGNLLSKKDDDFYDAHTGGMSGGGSSIQHCTPPW</sequence>
<evidence type="ECO:0000313" key="2">
    <source>
        <dbReference type="Proteomes" id="UP001164557"/>
    </source>
</evidence>
<evidence type="ECO:0000313" key="1">
    <source>
        <dbReference type="EMBL" id="UZX29165.1"/>
    </source>
</evidence>
<accession>A0AA47GGE2</accession>